<dbReference type="Gene3D" id="1.25.40.20">
    <property type="entry name" value="Ankyrin repeat-containing domain"/>
    <property type="match status" value="2"/>
</dbReference>
<dbReference type="EMBL" id="JAWQEG010005799">
    <property type="protein sequence ID" value="KAK3856748.1"/>
    <property type="molecule type" value="Genomic_DNA"/>
</dbReference>
<keyword evidence="1" id="KW-0677">Repeat</keyword>
<dbReference type="PANTHER" id="PTHR24171">
    <property type="entry name" value="ANKYRIN REPEAT DOMAIN-CONTAINING PROTEIN 39-RELATED"/>
    <property type="match status" value="1"/>
</dbReference>
<gene>
    <name evidence="6" type="ORF">Pcinc_036946</name>
</gene>
<sequence length="1037" mass="110309">MGEEHIPPGLTDAVHSLKEALTAGRTDIFRKLLDACQTTSYGGGVEERKQLINSLATEHGTFLHMATKLGRGDIVRALLAAGADPGVHNTAGNTPLHLSPSPAITAIFTEELLRATAQSDVGRVCQLVASGLSINAHDNPLSRNTPLHWAASFAQPDTLTCLIARGADVNAGNTDGATPLHDAVARGDEAIVRILLEHDANPHIQCYKGRYKGKTALEMASDKPDLHNLIEQHVNINNKPHNSNGIGIGNGSVSPLLQRQQPLNREIGLSRGLSGSFESLTSVGTDSVITNGPELMIHNAITTPPVPLPTTTTTTTTSKQTNGEVIVDDSGKILPTTTTTTTTTTTPQPRSPLHSSSSLELSPRMEQVCERLASAQLTSPPRPLVTHSALHQLWPQPRRIIELQGPSWSPPTHTTLAIVSGPIPIHKIVDVWDIHKRWLEEAGCEVKLGTVVSASHPPSHTHTFTCIVNPALTTHPHQYTLTVRDNKVVLVCASLESLHSSLVTLVQLVRVCVCGVPAVVISDHPSLAHRGLLMDVSPHARVPTLERLYQMVDSLLSLKMNQLHLMLRVSPNTCSLPYLPSEIVSLDRYCEDRGINLVPAFDIEGTLTTTQLNEVTSTITATLTHFTSARQVHIGPRLTAVLADASTTTTTITTTTTPTTTTTTTTPIINPWCSLGLAPSTVLLVCANVFHNKSHQLASLPPSVVLVEYGFQADYDFSMGVQLGVESGRPVAVCPSTAAWSSLSGWPEAGVSNVYRGVVGGVEGGTMGVVVAHWSSTAALTPLVFAWPPILVAAGLSWNHNTHWDYVHSSVGSLVDTHLMRVPGCGLGAALVELGRCETWITRVARGQSTLDVADLPSSTPGSALYQLLADPDALSLDHLTVEVFTSVMRHVRRAVREGGHNTTTTTTPPPGIGGSVSVGVSGAASSSPWPLANLVTLELHLAMDMILTACRLGRSLVSVGSNPRSNLGLSVVNPGVGNLPPTLRTDLANKVLGLCEVYSSVWHQGQEGSGLQSSLVVLSSLLARLLPHHSLQPNSS</sequence>
<dbReference type="PROSITE" id="PS50297">
    <property type="entry name" value="ANK_REP_REGION"/>
    <property type="match status" value="3"/>
</dbReference>
<comment type="caution">
    <text evidence="6">The sequence shown here is derived from an EMBL/GenBank/DDBJ whole genome shotgun (WGS) entry which is preliminary data.</text>
</comment>
<feature type="compositionally biased region" description="Low complexity" evidence="5">
    <location>
        <begin position="336"/>
        <end position="360"/>
    </location>
</feature>
<reference evidence="6" key="1">
    <citation type="submission" date="2023-10" db="EMBL/GenBank/DDBJ databases">
        <title>Genome assemblies of two species of porcelain crab, Petrolisthes cinctipes and Petrolisthes manimaculis (Anomura: Porcellanidae).</title>
        <authorList>
            <person name="Angst P."/>
        </authorList>
    </citation>
    <scope>NUCLEOTIDE SEQUENCE</scope>
    <source>
        <strain evidence="6">PB745_01</strain>
        <tissue evidence="6">Gill</tissue>
    </source>
</reference>
<keyword evidence="3 4" id="KW-0040">ANK repeat</keyword>
<dbReference type="InterPro" id="IPR017853">
    <property type="entry name" value="GH"/>
</dbReference>
<keyword evidence="7" id="KW-1185">Reference proteome</keyword>
<dbReference type="SUPFAM" id="SSF55545">
    <property type="entry name" value="beta-N-acetylhexosaminidase-like domain"/>
    <property type="match status" value="1"/>
</dbReference>
<dbReference type="GO" id="GO:0004842">
    <property type="term" value="F:ubiquitin-protein transferase activity"/>
    <property type="evidence" value="ECO:0007669"/>
    <property type="project" value="TreeGrafter"/>
</dbReference>
<dbReference type="GO" id="GO:0085020">
    <property type="term" value="P:protein K6-linked ubiquitination"/>
    <property type="evidence" value="ECO:0007669"/>
    <property type="project" value="TreeGrafter"/>
</dbReference>
<dbReference type="GO" id="GO:0016787">
    <property type="term" value="F:hydrolase activity"/>
    <property type="evidence" value="ECO:0007669"/>
    <property type="project" value="UniProtKB-KW"/>
</dbReference>
<proteinExistence type="predicted"/>
<dbReference type="Proteomes" id="UP001286313">
    <property type="component" value="Unassembled WGS sequence"/>
</dbReference>
<feature type="repeat" description="ANK" evidence="4">
    <location>
        <begin position="175"/>
        <end position="207"/>
    </location>
</feature>
<name>A0AAE1BTQ0_PETCI</name>
<dbReference type="GO" id="GO:0031436">
    <property type="term" value="C:BRCA1-BARD1 complex"/>
    <property type="evidence" value="ECO:0007669"/>
    <property type="project" value="TreeGrafter"/>
</dbReference>
<dbReference type="Gene3D" id="3.20.20.80">
    <property type="entry name" value="Glycosidases"/>
    <property type="match status" value="1"/>
</dbReference>
<dbReference type="SUPFAM" id="SSF51445">
    <property type="entry name" value="(Trans)glycosidases"/>
    <property type="match status" value="1"/>
</dbReference>
<dbReference type="Gene3D" id="3.30.379.10">
    <property type="entry name" value="Chitobiase/beta-hexosaminidase domain 2-like"/>
    <property type="match status" value="1"/>
</dbReference>
<dbReference type="SMART" id="SM00248">
    <property type="entry name" value="ANK"/>
    <property type="match status" value="4"/>
</dbReference>
<dbReference type="PROSITE" id="PS50088">
    <property type="entry name" value="ANK_REPEAT"/>
    <property type="match status" value="3"/>
</dbReference>
<organism evidence="6 7">
    <name type="scientific">Petrolisthes cinctipes</name>
    <name type="common">Flat porcelain crab</name>
    <dbReference type="NCBI Taxonomy" id="88211"/>
    <lineage>
        <taxon>Eukaryota</taxon>
        <taxon>Metazoa</taxon>
        <taxon>Ecdysozoa</taxon>
        <taxon>Arthropoda</taxon>
        <taxon>Crustacea</taxon>
        <taxon>Multicrustacea</taxon>
        <taxon>Malacostraca</taxon>
        <taxon>Eumalacostraca</taxon>
        <taxon>Eucarida</taxon>
        <taxon>Decapoda</taxon>
        <taxon>Pleocyemata</taxon>
        <taxon>Anomura</taxon>
        <taxon>Galatheoidea</taxon>
        <taxon>Porcellanidae</taxon>
        <taxon>Petrolisthes</taxon>
    </lineage>
</organism>
<dbReference type="PANTHER" id="PTHR24171:SF11">
    <property type="entry name" value="26S PROTEASOME NON-ATPASE REGULATORY SUBUNIT 10"/>
    <property type="match status" value="1"/>
</dbReference>
<dbReference type="Pfam" id="PF12796">
    <property type="entry name" value="Ank_2"/>
    <property type="match status" value="1"/>
</dbReference>
<dbReference type="Pfam" id="PF00023">
    <property type="entry name" value="Ank"/>
    <property type="match status" value="1"/>
</dbReference>
<evidence type="ECO:0000313" key="7">
    <source>
        <dbReference type="Proteomes" id="UP001286313"/>
    </source>
</evidence>
<feature type="region of interest" description="Disordered" evidence="5">
    <location>
        <begin position="329"/>
        <end position="360"/>
    </location>
</feature>
<feature type="repeat" description="ANK" evidence="4">
    <location>
        <begin position="142"/>
        <end position="174"/>
    </location>
</feature>
<evidence type="ECO:0000313" key="6">
    <source>
        <dbReference type="EMBL" id="KAK3856748.1"/>
    </source>
</evidence>
<keyword evidence="2" id="KW-0378">Hydrolase</keyword>
<evidence type="ECO:0000256" key="2">
    <source>
        <dbReference type="ARBA" id="ARBA00022801"/>
    </source>
</evidence>
<evidence type="ECO:0000256" key="5">
    <source>
        <dbReference type="SAM" id="MobiDB-lite"/>
    </source>
</evidence>
<dbReference type="InterPro" id="IPR029018">
    <property type="entry name" value="Hex-like_dom2"/>
</dbReference>
<feature type="repeat" description="ANK" evidence="4">
    <location>
        <begin position="58"/>
        <end position="90"/>
    </location>
</feature>
<dbReference type="InterPro" id="IPR002110">
    <property type="entry name" value="Ankyrin_rpt"/>
</dbReference>
<dbReference type="SUPFAM" id="SSF48403">
    <property type="entry name" value="Ankyrin repeat"/>
    <property type="match status" value="1"/>
</dbReference>
<protein>
    <submittedName>
        <fullName evidence="6">Uncharacterized protein</fullName>
    </submittedName>
</protein>
<dbReference type="InterPro" id="IPR036770">
    <property type="entry name" value="Ankyrin_rpt-contain_sf"/>
</dbReference>
<evidence type="ECO:0000256" key="1">
    <source>
        <dbReference type="ARBA" id="ARBA00022737"/>
    </source>
</evidence>
<evidence type="ECO:0000256" key="4">
    <source>
        <dbReference type="PROSITE-ProRule" id="PRU00023"/>
    </source>
</evidence>
<dbReference type="GO" id="GO:0070531">
    <property type="term" value="C:BRCA1-A complex"/>
    <property type="evidence" value="ECO:0007669"/>
    <property type="project" value="TreeGrafter"/>
</dbReference>
<accession>A0AAE1BTQ0</accession>
<dbReference type="AlphaFoldDB" id="A0AAE1BTQ0"/>
<evidence type="ECO:0000256" key="3">
    <source>
        <dbReference type="ARBA" id="ARBA00023043"/>
    </source>
</evidence>